<sequence>MAKKVTTLFIRDNAVNLLVMGGKRVEKWASLPLEPGLVSQGLVLDEAQLADKLKELFKLEKVTLGKVIAGLSGHNSVYRIITLPELPEAVLPEAVRREARRVIPVPLEEVYLSYQPLPAAKGETLVFLAAFPRNIADALYRTLNQAGLQPYIMDLAPLALCRTANEPRSIIVNARLEHLDIIVMAERVPQLIRRLSLPGEAESLSERLPTITEEVDRTVAFYNSSH</sequence>
<organism evidence="1">
    <name type="scientific">marine sediment metagenome</name>
    <dbReference type="NCBI Taxonomy" id="412755"/>
    <lineage>
        <taxon>unclassified sequences</taxon>
        <taxon>metagenomes</taxon>
        <taxon>ecological metagenomes</taxon>
    </lineage>
</organism>
<dbReference type="EMBL" id="BARV01006887">
    <property type="protein sequence ID" value="GAI17647.1"/>
    <property type="molecule type" value="Genomic_DNA"/>
</dbReference>
<feature type="non-terminal residue" evidence="1">
    <location>
        <position position="226"/>
    </location>
</feature>
<dbReference type="Gene3D" id="3.30.1490.300">
    <property type="match status" value="1"/>
</dbReference>
<dbReference type="InterPro" id="IPR050696">
    <property type="entry name" value="FtsA/MreB"/>
</dbReference>
<dbReference type="SUPFAM" id="SSF53067">
    <property type="entry name" value="Actin-like ATPase domain"/>
    <property type="match status" value="1"/>
</dbReference>
<dbReference type="AlphaFoldDB" id="X1LEB6"/>
<gene>
    <name evidence="1" type="ORF">S06H3_14089</name>
</gene>
<name>X1LEB6_9ZZZZ</name>
<protein>
    <submittedName>
        <fullName evidence="1">Uncharacterized protein</fullName>
    </submittedName>
</protein>
<accession>X1LEB6</accession>
<reference evidence="1" key="1">
    <citation type="journal article" date="2014" name="Front. Microbiol.">
        <title>High frequency of phylogenetically diverse reductive dehalogenase-homologous genes in deep subseafloor sedimentary metagenomes.</title>
        <authorList>
            <person name="Kawai M."/>
            <person name="Futagami T."/>
            <person name="Toyoda A."/>
            <person name="Takaki Y."/>
            <person name="Nishi S."/>
            <person name="Hori S."/>
            <person name="Arai W."/>
            <person name="Tsubouchi T."/>
            <person name="Morono Y."/>
            <person name="Uchiyama I."/>
            <person name="Ito T."/>
            <person name="Fujiyama A."/>
            <person name="Inagaki F."/>
            <person name="Takami H."/>
        </authorList>
    </citation>
    <scope>NUCLEOTIDE SEQUENCE</scope>
    <source>
        <strain evidence="1">Expedition CK06-06</strain>
    </source>
</reference>
<dbReference type="Gene3D" id="3.30.420.40">
    <property type="match status" value="2"/>
</dbReference>
<dbReference type="Pfam" id="PF11104">
    <property type="entry name" value="PilM_2"/>
    <property type="match status" value="1"/>
</dbReference>
<comment type="caution">
    <text evidence="1">The sequence shown here is derived from an EMBL/GenBank/DDBJ whole genome shotgun (WGS) entry which is preliminary data.</text>
</comment>
<dbReference type="InterPro" id="IPR005883">
    <property type="entry name" value="PilM"/>
</dbReference>
<evidence type="ECO:0000313" key="1">
    <source>
        <dbReference type="EMBL" id="GAI17647.1"/>
    </source>
</evidence>
<dbReference type="InterPro" id="IPR043129">
    <property type="entry name" value="ATPase_NBD"/>
</dbReference>
<dbReference type="PANTHER" id="PTHR32432">
    <property type="entry name" value="CELL DIVISION PROTEIN FTSA-RELATED"/>
    <property type="match status" value="1"/>
</dbReference>
<proteinExistence type="predicted"/>
<dbReference type="PANTHER" id="PTHR32432:SF3">
    <property type="entry name" value="ETHANOLAMINE UTILIZATION PROTEIN EUTJ"/>
    <property type="match status" value="1"/>
</dbReference>